<dbReference type="Proteomes" id="UP000533639">
    <property type="component" value="Unassembled WGS sequence"/>
</dbReference>
<name>A0A9N8J391_9FLAO</name>
<proteinExistence type="predicted"/>
<reference evidence="1 2" key="1">
    <citation type="submission" date="2020-06" db="EMBL/GenBank/DDBJ databases">
        <authorList>
            <person name="Criscuolo A."/>
        </authorList>
    </citation>
    <scope>NUCLEOTIDE SEQUENCE [LARGE SCALE GENOMIC DNA]</scope>
    <source>
        <strain evidence="1">PXU-55</strain>
    </source>
</reference>
<keyword evidence="2" id="KW-1185">Reference proteome</keyword>
<dbReference type="AlphaFoldDB" id="A0A9N8J391"/>
<organism evidence="1 2">
    <name type="scientific">Flavobacterium panici</name>
    <dbReference type="NCBI Taxonomy" id="2654843"/>
    <lineage>
        <taxon>Bacteria</taxon>
        <taxon>Pseudomonadati</taxon>
        <taxon>Bacteroidota</taxon>
        <taxon>Flavobacteriia</taxon>
        <taxon>Flavobacteriales</taxon>
        <taxon>Flavobacteriaceae</taxon>
        <taxon>Flavobacterium</taxon>
    </lineage>
</organism>
<protein>
    <submittedName>
        <fullName evidence="1">Uncharacterized protein</fullName>
    </submittedName>
</protein>
<gene>
    <name evidence="1" type="ORF">FLAPXU55_03113</name>
</gene>
<sequence>MKRNPSTSLVNHSDDFIENNFSEKRSEKINEVRNRFGEENKLLILKRLVQEGIDSGLSLNFNSKNYLDSLKAKRKRIK</sequence>
<dbReference type="EMBL" id="CAIJDE010000048">
    <property type="protein sequence ID" value="CAC9975400.1"/>
    <property type="molecule type" value="Genomic_DNA"/>
</dbReference>
<dbReference type="RefSeq" id="WP_180858844.1">
    <property type="nucleotide sequence ID" value="NZ_CAIJDE010000048.1"/>
</dbReference>
<evidence type="ECO:0000313" key="2">
    <source>
        <dbReference type="Proteomes" id="UP000533639"/>
    </source>
</evidence>
<evidence type="ECO:0000313" key="1">
    <source>
        <dbReference type="EMBL" id="CAC9975400.1"/>
    </source>
</evidence>
<comment type="caution">
    <text evidence="1">The sequence shown here is derived from an EMBL/GenBank/DDBJ whole genome shotgun (WGS) entry which is preliminary data.</text>
</comment>
<accession>A0A9N8J391</accession>